<protein>
    <recommendedName>
        <fullName evidence="5">Regulatory protein zeste</fullName>
    </recommendedName>
</protein>
<feature type="compositionally biased region" description="Low complexity" evidence="1">
    <location>
        <begin position="130"/>
        <end position="139"/>
    </location>
</feature>
<evidence type="ECO:0008006" key="5">
    <source>
        <dbReference type="Google" id="ProtNLM"/>
    </source>
</evidence>
<feature type="compositionally biased region" description="Acidic residues" evidence="1">
    <location>
        <begin position="113"/>
        <end position="128"/>
    </location>
</feature>
<dbReference type="AlphaFoldDB" id="R7VM70"/>
<sequence>MPASRERTIFTAADKQKLLDIITPLIDKLESKETGTRATLAKQETWGMFKSHFELKLKNVCKNMKIKAKKDSTKEKKERKKTGGGTAVVMGTMSQTIANLLPQQMDPAVADSLDCDASEASAEEDGAGEAEGATASTSAPPVNEEDDDEVNRMEDGAEQIPDAEQEPEINIVIGPMSRCSSETTNLRAMRQCADDQDHHTPEEQTR</sequence>
<proteinExistence type="predicted"/>
<feature type="region of interest" description="Disordered" evidence="1">
    <location>
        <begin position="113"/>
        <end position="206"/>
    </location>
</feature>
<evidence type="ECO:0000256" key="1">
    <source>
        <dbReference type="SAM" id="MobiDB-lite"/>
    </source>
</evidence>
<evidence type="ECO:0000313" key="3">
    <source>
        <dbReference type="EnsemblMetazoa" id="CapteP198277"/>
    </source>
</evidence>
<accession>R7VM70</accession>
<gene>
    <name evidence="2" type="ORF">CAPTEDRAFT_198277</name>
</gene>
<reference evidence="3" key="3">
    <citation type="submission" date="2015-06" db="UniProtKB">
        <authorList>
            <consortium name="EnsemblMetazoa"/>
        </authorList>
    </citation>
    <scope>IDENTIFICATION</scope>
</reference>
<dbReference type="Proteomes" id="UP000014760">
    <property type="component" value="Unassembled WGS sequence"/>
</dbReference>
<organism evidence="2">
    <name type="scientific">Capitella teleta</name>
    <name type="common">Polychaete worm</name>
    <dbReference type="NCBI Taxonomy" id="283909"/>
    <lineage>
        <taxon>Eukaryota</taxon>
        <taxon>Metazoa</taxon>
        <taxon>Spiralia</taxon>
        <taxon>Lophotrochozoa</taxon>
        <taxon>Annelida</taxon>
        <taxon>Polychaeta</taxon>
        <taxon>Sedentaria</taxon>
        <taxon>Scolecida</taxon>
        <taxon>Capitellidae</taxon>
        <taxon>Capitella</taxon>
    </lineage>
</organism>
<evidence type="ECO:0000313" key="4">
    <source>
        <dbReference type="Proteomes" id="UP000014760"/>
    </source>
</evidence>
<evidence type="ECO:0000313" key="2">
    <source>
        <dbReference type="EMBL" id="ELU18325.1"/>
    </source>
</evidence>
<dbReference type="EMBL" id="KB291991">
    <property type="protein sequence ID" value="ELU18325.1"/>
    <property type="molecule type" value="Genomic_DNA"/>
</dbReference>
<feature type="region of interest" description="Disordered" evidence="1">
    <location>
        <begin position="68"/>
        <end position="87"/>
    </location>
</feature>
<reference evidence="4" key="1">
    <citation type="submission" date="2012-12" db="EMBL/GenBank/DDBJ databases">
        <authorList>
            <person name="Hellsten U."/>
            <person name="Grimwood J."/>
            <person name="Chapman J.A."/>
            <person name="Shapiro H."/>
            <person name="Aerts A."/>
            <person name="Otillar R.P."/>
            <person name="Terry A.Y."/>
            <person name="Boore J.L."/>
            <person name="Simakov O."/>
            <person name="Marletaz F."/>
            <person name="Cho S.-J."/>
            <person name="Edsinger-Gonzales E."/>
            <person name="Havlak P."/>
            <person name="Kuo D.-H."/>
            <person name="Larsson T."/>
            <person name="Lv J."/>
            <person name="Arendt D."/>
            <person name="Savage R."/>
            <person name="Osoegawa K."/>
            <person name="de Jong P."/>
            <person name="Lindberg D.R."/>
            <person name="Seaver E.C."/>
            <person name="Weisblat D.A."/>
            <person name="Putnam N.H."/>
            <person name="Grigoriev I.V."/>
            <person name="Rokhsar D.S."/>
        </authorList>
    </citation>
    <scope>NUCLEOTIDE SEQUENCE</scope>
    <source>
        <strain evidence="4">I ESC-2004</strain>
    </source>
</reference>
<dbReference type="OMA" id="IEQCKKM"/>
<dbReference type="EMBL" id="AMQN01016366">
    <property type="status" value="NOT_ANNOTATED_CDS"/>
    <property type="molecule type" value="Genomic_DNA"/>
</dbReference>
<feature type="compositionally biased region" description="Basic and acidic residues" evidence="1">
    <location>
        <begin position="192"/>
        <end position="206"/>
    </location>
</feature>
<name>R7VM70_CAPTE</name>
<keyword evidence="4" id="KW-1185">Reference proteome</keyword>
<reference evidence="2 4" key="2">
    <citation type="journal article" date="2013" name="Nature">
        <title>Insights into bilaterian evolution from three spiralian genomes.</title>
        <authorList>
            <person name="Simakov O."/>
            <person name="Marletaz F."/>
            <person name="Cho S.J."/>
            <person name="Edsinger-Gonzales E."/>
            <person name="Havlak P."/>
            <person name="Hellsten U."/>
            <person name="Kuo D.H."/>
            <person name="Larsson T."/>
            <person name="Lv J."/>
            <person name="Arendt D."/>
            <person name="Savage R."/>
            <person name="Osoegawa K."/>
            <person name="de Jong P."/>
            <person name="Grimwood J."/>
            <person name="Chapman J.A."/>
            <person name="Shapiro H."/>
            <person name="Aerts A."/>
            <person name="Otillar R.P."/>
            <person name="Terry A.Y."/>
            <person name="Boore J.L."/>
            <person name="Grigoriev I.V."/>
            <person name="Lindberg D.R."/>
            <person name="Seaver E.C."/>
            <person name="Weisblat D.A."/>
            <person name="Putnam N.H."/>
            <person name="Rokhsar D.S."/>
        </authorList>
    </citation>
    <scope>NUCLEOTIDE SEQUENCE</scope>
    <source>
        <strain evidence="2 4">I ESC-2004</strain>
    </source>
</reference>
<dbReference type="EnsemblMetazoa" id="CapteT198277">
    <property type="protein sequence ID" value="CapteP198277"/>
    <property type="gene ID" value="CapteG198277"/>
</dbReference>
<dbReference type="HOGENOM" id="CLU_1333045_0_0_1"/>